<name>A0A3B6JMC6_WHEAT</name>
<comment type="subcellular location">
    <subcellularLocation>
        <location evidence="1 2 3">Nucleus</location>
    </subcellularLocation>
</comment>
<reference evidence="5" key="1">
    <citation type="submission" date="2018-08" db="EMBL/GenBank/DDBJ databases">
        <authorList>
            <person name="Rossello M."/>
        </authorList>
    </citation>
    <scope>NUCLEOTIDE SEQUENCE [LARGE SCALE GENOMIC DNA]</scope>
    <source>
        <strain evidence="5">cv. Chinese Spring</strain>
    </source>
</reference>
<dbReference type="Gramene" id="TraesWEE_scaffold_014357_01G000100.1">
    <property type="protein sequence ID" value="TraesWEE_scaffold_014357_01G000100.1"/>
    <property type="gene ID" value="TraesWEE_scaffold_014357_01G000100"/>
</dbReference>
<dbReference type="EnsemblPlants" id="TraesCS4D02G228800.1">
    <property type="protein sequence ID" value="TraesCS4D02G228800.1"/>
    <property type="gene ID" value="TraesCS4D02G228800"/>
</dbReference>
<dbReference type="PROSITE" id="PS50071">
    <property type="entry name" value="HOMEOBOX_2"/>
    <property type="match status" value="1"/>
</dbReference>
<dbReference type="InterPro" id="IPR009057">
    <property type="entry name" value="Homeodomain-like_sf"/>
</dbReference>
<accession>A0A3B6JMC6</accession>
<evidence type="ECO:0000256" key="2">
    <source>
        <dbReference type="PROSITE-ProRule" id="PRU00108"/>
    </source>
</evidence>
<dbReference type="SUPFAM" id="SSF46689">
    <property type="entry name" value="Homeodomain-like"/>
    <property type="match status" value="1"/>
</dbReference>
<dbReference type="InterPro" id="IPR001356">
    <property type="entry name" value="HD"/>
</dbReference>
<evidence type="ECO:0000256" key="3">
    <source>
        <dbReference type="RuleBase" id="RU000682"/>
    </source>
</evidence>
<dbReference type="PANTHER" id="PTHR45654">
    <property type="entry name" value="HOMEOBOX-LEUCINE ZIPPER PROTEIN MERISTEM L1"/>
    <property type="match status" value="1"/>
</dbReference>
<reference evidence="5" key="2">
    <citation type="submission" date="2018-10" db="UniProtKB">
        <authorList>
            <consortium name="EnsemblPlants"/>
        </authorList>
    </citation>
    <scope>IDENTIFICATION</scope>
</reference>
<dbReference type="Proteomes" id="UP000019116">
    <property type="component" value="Chromosome 4D"/>
</dbReference>
<dbReference type="GO" id="GO:0005634">
    <property type="term" value="C:nucleus"/>
    <property type="evidence" value="ECO:0007669"/>
    <property type="project" value="UniProtKB-SubCell"/>
</dbReference>
<feature type="domain" description="Homeobox" evidence="4">
    <location>
        <begin position="69"/>
        <end position="129"/>
    </location>
</feature>
<keyword evidence="2 3" id="KW-0238">DNA-binding</keyword>
<dbReference type="Pfam" id="PF00046">
    <property type="entry name" value="Homeodomain"/>
    <property type="match status" value="1"/>
</dbReference>
<dbReference type="OrthoDB" id="786892at2759"/>
<keyword evidence="2 3" id="KW-0371">Homeobox</keyword>
<dbReference type="InterPro" id="IPR042160">
    <property type="entry name" value="HD-Zip_IV"/>
</dbReference>
<dbReference type="Gramene" id="TraesPARA_EIv1.0_1467580.1">
    <property type="protein sequence ID" value="TraesPARA_EIv1.0_1467580.1.CDS"/>
    <property type="gene ID" value="TraesPARA_EIv1.0_1467580"/>
</dbReference>
<organism evidence="5">
    <name type="scientific">Triticum aestivum</name>
    <name type="common">Wheat</name>
    <dbReference type="NCBI Taxonomy" id="4565"/>
    <lineage>
        <taxon>Eukaryota</taxon>
        <taxon>Viridiplantae</taxon>
        <taxon>Streptophyta</taxon>
        <taxon>Embryophyta</taxon>
        <taxon>Tracheophyta</taxon>
        <taxon>Spermatophyta</taxon>
        <taxon>Magnoliopsida</taxon>
        <taxon>Liliopsida</taxon>
        <taxon>Poales</taxon>
        <taxon>Poaceae</taxon>
        <taxon>BOP clade</taxon>
        <taxon>Pooideae</taxon>
        <taxon>Triticodae</taxon>
        <taxon>Triticeae</taxon>
        <taxon>Triticinae</taxon>
        <taxon>Triticum</taxon>
    </lineage>
</organism>
<dbReference type="Gramene" id="TraesSYM4D03G02546270.1">
    <property type="protein sequence ID" value="TraesSYM4D03G02546270.1"/>
    <property type="gene ID" value="TraesSYM4D03G02546270"/>
</dbReference>
<dbReference type="Gramene" id="TraesCAD_scaffold_012131_01G000100.1">
    <property type="protein sequence ID" value="TraesCAD_scaffold_012131_01G000100.1"/>
    <property type="gene ID" value="TraesCAD_scaffold_012131_01G000100"/>
</dbReference>
<dbReference type="Gramene" id="TraesROB_scaffold_010096_01G000100.1">
    <property type="protein sequence ID" value="TraesROB_scaffold_010096_01G000100.1"/>
    <property type="gene ID" value="TraesROB_scaffold_010096_01G000100"/>
</dbReference>
<dbReference type="Gramene" id="TraesCS4D02G228800.1">
    <property type="protein sequence ID" value="TraesCS4D02G228800.1"/>
    <property type="gene ID" value="TraesCS4D02G228800"/>
</dbReference>
<dbReference type="STRING" id="4565.A0A3B6JMC6"/>
<dbReference type="Gramene" id="TraesCLE_scaffold_009229_01G000100.1">
    <property type="protein sequence ID" value="TraesCLE_scaffold_009229_01G000100.1"/>
    <property type="gene ID" value="TraesCLE_scaffold_009229_01G000100"/>
</dbReference>
<evidence type="ECO:0000259" key="4">
    <source>
        <dbReference type="PROSITE" id="PS50071"/>
    </source>
</evidence>
<dbReference type="Gramene" id="TraesKAR4D01G0277920.1">
    <property type="protein sequence ID" value="cds.TraesKAR4D01G0277920.1"/>
    <property type="gene ID" value="TraesKAR4D01G0277920"/>
</dbReference>
<proteinExistence type="predicted"/>
<sequence>MDGDNSGVHNEFDLFMTSTHNHLLQHNHSDEMDDLLGASTIVGNTDDANVVVADHENNDGETHSEQRMATRRAKYHRLRSEQIQQLEAVFRDCPYPNEKLRKDLSERLGMSAQQVKFWFQNKRTFNKGKMQQWETQNCWVENEKLKTERQAIMLAMQNKTCLKCRGVMVQTQHTLEFQFLYTENMRLKEELLHATAYLKEGLRRNGMSLPSARD</sequence>
<dbReference type="OMA" id="EYDEHEY"/>
<dbReference type="GO" id="GO:0003677">
    <property type="term" value="F:DNA binding"/>
    <property type="evidence" value="ECO:0007669"/>
    <property type="project" value="UniProtKB-UniRule"/>
</dbReference>
<dbReference type="PANTHER" id="PTHR45654:SF62">
    <property type="entry name" value="HOMEOBOX DOMAIN-CONTAINING PROTEIN"/>
    <property type="match status" value="1"/>
</dbReference>
<dbReference type="SMART" id="SM00389">
    <property type="entry name" value="HOX"/>
    <property type="match status" value="1"/>
</dbReference>
<dbReference type="SMR" id="A0A3B6JMC6"/>
<keyword evidence="6" id="KW-1185">Reference proteome</keyword>
<evidence type="ECO:0000256" key="1">
    <source>
        <dbReference type="ARBA" id="ARBA00004123"/>
    </source>
</evidence>
<feature type="DNA-binding region" description="Homeobox" evidence="2">
    <location>
        <begin position="71"/>
        <end position="130"/>
    </location>
</feature>
<keyword evidence="2 3" id="KW-0539">Nucleus</keyword>
<dbReference type="Gramene" id="TraesCS4D03G0553400.1">
    <property type="protein sequence ID" value="TraesCS4D03G0553400.1.CDS"/>
    <property type="gene ID" value="TraesCS4D03G0553400"/>
</dbReference>
<dbReference type="Gene3D" id="1.10.10.60">
    <property type="entry name" value="Homeodomain-like"/>
    <property type="match status" value="1"/>
</dbReference>
<evidence type="ECO:0000313" key="5">
    <source>
        <dbReference type="EnsemblPlants" id="TraesCS4D02G228800.1"/>
    </source>
</evidence>
<dbReference type="AlphaFoldDB" id="A0A3B6JMC6"/>
<protein>
    <recommendedName>
        <fullName evidence="4">Homeobox domain-containing protein</fullName>
    </recommendedName>
</protein>
<dbReference type="CDD" id="cd00086">
    <property type="entry name" value="homeodomain"/>
    <property type="match status" value="1"/>
</dbReference>
<evidence type="ECO:0000313" key="6">
    <source>
        <dbReference type="Proteomes" id="UP000019116"/>
    </source>
</evidence>